<gene>
    <name evidence="2" type="ORF">FPZ12_025335</name>
</gene>
<feature type="compositionally biased region" description="Low complexity" evidence="1">
    <location>
        <begin position="430"/>
        <end position="448"/>
    </location>
</feature>
<proteinExistence type="predicted"/>
<protein>
    <submittedName>
        <fullName evidence="2">Spore coat protein CotH</fullName>
    </submittedName>
</protein>
<comment type="caution">
    <text evidence="2">The sequence shown here is derived from an EMBL/GenBank/DDBJ whole genome shotgun (WGS) entry which is preliminary data.</text>
</comment>
<dbReference type="RefSeq" id="WP_144758384.1">
    <property type="nucleotide sequence ID" value="NZ_VMNW02000042.1"/>
</dbReference>
<dbReference type="Proteomes" id="UP000319769">
    <property type="component" value="Unassembled WGS sequence"/>
</dbReference>
<sequence>MTSAPKKRLRHRIPVRLRHYWKLVAGTIAFVAVLAGVFGTGMIRPYSSSAAQAEPVVVTEDIAGTKDLFDTTVAHDVKIDYSEANYQKMLKEYFDSGEKDYIPATVTIDGTRIDNVGIRLKGNSTLSSLTWNGQRRESGIGGGNRPGGGQPPQGMQLPQGAGQGQPGGQAGGQPGGQAGGMMGGAMNVDLKAEEPENLPWLINFDEYVEGRRYQGHTQISVRPGTSESGAQLNESLAISMVDASGEPAQRYTYSGVTVNDRESAPRLLVEYLDEGYADDLGNGVLYKSLATGQFSYQGDDQTEYTDDFKQINEVGGTDLQPVIDLIKWVEQSSDQEFANGLAQRLDVESFAKYLALQNIVMNFDDISGPGKNYYLWYDEDTKKFKVISWDMNLAFSGDADAGPHDTQSMSAMMGGRGQQAGQAQGGQGQPGQAQAGMQLPQGMQPPDGAQGGGMGGLSGNKLKERFLASDAFKGVYEKAYREVYQDVLAGGHAEDTLNKIVASYKLNANPKSSVDSEADTLRKTLQQRNTALANDEVVRGS</sequence>
<feature type="compositionally biased region" description="Gly residues" evidence="1">
    <location>
        <begin position="161"/>
        <end position="183"/>
    </location>
</feature>
<dbReference type="InterPro" id="IPR014867">
    <property type="entry name" value="Spore_coat_CotH_CotH2/3/7"/>
</dbReference>
<dbReference type="PANTHER" id="PTHR40050">
    <property type="entry name" value="INNER SPORE COAT PROTEIN H"/>
    <property type="match status" value="1"/>
</dbReference>
<feature type="region of interest" description="Disordered" evidence="1">
    <location>
        <begin position="400"/>
        <end position="452"/>
    </location>
</feature>
<evidence type="ECO:0000313" key="3">
    <source>
        <dbReference type="Proteomes" id="UP000319769"/>
    </source>
</evidence>
<feature type="region of interest" description="Disordered" evidence="1">
    <location>
        <begin position="129"/>
        <end position="184"/>
    </location>
</feature>
<keyword evidence="3" id="KW-1185">Reference proteome</keyword>
<evidence type="ECO:0000313" key="2">
    <source>
        <dbReference type="EMBL" id="KAA9157296.1"/>
    </source>
</evidence>
<dbReference type="Pfam" id="PF08757">
    <property type="entry name" value="CotH"/>
    <property type="match status" value="1"/>
</dbReference>
<dbReference type="AlphaFoldDB" id="A0A5N0UXN7"/>
<dbReference type="PANTHER" id="PTHR40050:SF1">
    <property type="entry name" value="INNER SPORE COAT PROTEIN H"/>
    <property type="match status" value="1"/>
</dbReference>
<name>A0A5N0UXN7_9PSEU</name>
<feature type="compositionally biased region" description="Gly residues" evidence="1">
    <location>
        <begin position="139"/>
        <end position="151"/>
    </location>
</feature>
<evidence type="ECO:0000256" key="1">
    <source>
        <dbReference type="SAM" id="MobiDB-lite"/>
    </source>
</evidence>
<dbReference type="EMBL" id="VMNW02000042">
    <property type="protein sequence ID" value="KAA9157296.1"/>
    <property type="molecule type" value="Genomic_DNA"/>
</dbReference>
<dbReference type="OrthoDB" id="3280828at2"/>
<reference evidence="2" key="1">
    <citation type="submission" date="2019-09" db="EMBL/GenBank/DDBJ databases">
        <authorList>
            <person name="Teo W.F.A."/>
            <person name="Duangmal K."/>
        </authorList>
    </citation>
    <scope>NUCLEOTIDE SEQUENCE [LARGE SCALE GENOMIC DNA]</scope>
    <source>
        <strain evidence="2">K81G1</strain>
    </source>
</reference>
<accession>A0A5N0UXN7</accession>
<organism evidence="2 3">
    <name type="scientific">Amycolatopsis acidicola</name>
    <dbReference type="NCBI Taxonomy" id="2596893"/>
    <lineage>
        <taxon>Bacteria</taxon>
        <taxon>Bacillati</taxon>
        <taxon>Actinomycetota</taxon>
        <taxon>Actinomycetes</taxon>
        <taxon>Pseudonocardiales</taxon>
        <taxon>Pseudonocardiaceae</taxon>
        <taxon>Amycolatopsis</taxon>
    </lineage>
</organism>
<feature type="compositionally biased region" description="Gly residues" evidence="1">
    <location>
        <begin position="414"/>
        <end position="429"/>
    </location>
</feature>